<proteinExistence type="inferred from homology"/>
<dbReference type="EC" id="2.8.1.7" evidence="3"/>
<dbReference type="InterPro" id="IPR015421">
    <property type="entry name" value="PyrdxlP-dep_Trfase_major"/>
</dbReference>
<keyword evidence="4" id="KW-0808">Transferase</keyword>
<dbReference type="EMBL" id="BJYK01000001">
    <property type="protein sequence ID" value="GEN78404.1"/>
    <property type="molecule type" value="Genomic_DNA"/>
</dbReference>
<comment type="catalytic activity">
    <reaction evidence="9">
        <text>(sulfur carrier)-H + L-cysteine = (sulfur carrier)-SH + L-alanine</text>
        <dbReference type="Rhea" id="RHEA:43892"/>
        <dbReference type="Rhea" id="RHEA-COMP:14737"/>
        <dbReference type="Rhea" id="RHEA-COMP:14739"/>
        <dbReference type="ChEBI" id="CHEBI:29917"/>
        <dbReference type="ChEBI" id="CHEBI:35235"/>
        <dbReference type="ChEBI" id="CHEBI:57972"/>
        <dbReference type="ChEBI" id="CHEBI:64428"/>
        <dbReference type="EC" id="2.8.1.7"/>
    </reaction>
</comment>
<evidence type="ECO:0000256" key="8">
    <source>
        <dbReference type="ARBA" id="ARBA00023014"/>
    </source>
</evidence>
<name>A0A511YT81_9CELL</name>
<dbReference type="Gene3D" id="3.90.1150.10">
    <property type="entry name" value="Aspartate Aminotransferase, domain 1"/>
    <property type="match status" value="1"/>
</dbReference>
<dbReference type="AlphaFoldDB" id="A0A511YT81"/>
<dbReference type="InterPro" id="IPR016454">
    <property type="entry name" value="Cysteine_dSase"/>
</dbReference>
<evidence type="ECO:0000256" key="6">
    <source>
        <dbReference type="ARBA" id="ARBA00022898"/>
    </source>
</evidence>
<organism evidence="12 13">
    <name type="scientific">Actinotalea fermentans</name>
    <dbReference type="NCBI Taxonomy" id="43671"/>
    <lineage>
        <taxon>Bacteria</taxon>
        <taxon>Bacillati</taxon>
        <taxon>Actinomycetota</taxon>
        <taxon>Actinomycetes</taxon>
        <taxon>Micrococcales</taxon>
        <taxon>Cellulomonadaceae</taxon>
        <taxon>Actinotalea</taxon>
    </lineage>
</organism>
<evidence type="ECO:0000256" key="9">
    <source>
        <dbReference type="ARBA" id="ARBA00050776"/>
    </source>
</evidence>
<dbReference type="Proteomes" id="UP000321484">
    <property type="component" value="Unassembled WGS sequence"/>
</dbReference>
<evidence type="ECO:0000256" key="5">
    <source>
        <dbReference type="ARBA" id="ARBA00022723"/>
    </source>
</evidence>
<gene>
    <name evidence="12" type="ORF">AFE02nite_01380</name>
</gene>
<evidence type="ECO:0000256" key="7">
    <source>
        <dbReference type="ARBA" id="ARBA00023004"/>
    </source>
</evidence>
<dbReference type="PIRSF" id="PIRSF005572">
    <property type="entry name" value="NifS"/>
    <property type="match status" value="1"/>
</dbReference>
<sequence>MRPEAVAALAEEAARVGNPSSVHQAGRAARKVVEEAREVVADRLGAHPTEVVFTSGGTEADNLAVRGLGRPADGAVTPRRVVVSAVEHHAVLDPAAWLAAHEGAELVLLPVDDAGTVPLSALEEALDGARGPGAVVSVMWANNEVGTVQPVAGLAAVARERGAFVHADAVQAVGRLPVDFAAAGLDAMTVSAHKLGGPVGVGALVVRRGVPVEPLTHGGGQERGLRSGTVPAALIRSFAVALDLATAERQAEAARVAGLRDALVAGVLREVPDAVVRGPWPGTAAGALARLPGNAHLTFPGCDSEVLLFGLDQAGVAASAGSACQAGVQQASHVLAAMGVPAADARGAVRFSLGWTSTAADVAAVTDVIGEVVARARAAAHLG</sequence>
<evidence type="ECO:0000256" key="4">
    <source>
        <dbReference type="ARBA" id="ARBA00022679"/>
    </source>
</evidence>
<protein>
    <recommendedName>
        <fullName evidence="3">cysteine desulfurase</fullName>
        <ecNumber evidence="3">2.8.1.7</ecNumber>
    </recommendedName>
</protein>
<dbReference type="PANTHER" id="PTHR11601:SF34">
    <property type="entry name" value="CYSTEINE DESULFURASE"/>
    <property type="match status" value="1"/>
</dbReference>
<keyword evidence="5" id="KW-0479">Metal-binding</keyword>
<comment type="similarity">
    <text evidence="2">Belongs to the class-V pyridoxal-phosphate-dependent aminotransferase family. NifS/IscS subfamily.</text>
</comment>
<dbReference type="Pfam" id="PF00266">
    <property type="entry name" value="Aminotran_5"/>
    <property type="match status" value="1"/>
</dbReference>
<evidence type="ECO:0000256" key="3">
    <source>
        <dbReference type="ARBA" id="ARBA00012239"/>
    </source>
</evidence>
<evidence type="ECO:0000256" key="1">
    <source>
        <dbReference type="ARBA" id="ARBA00001933"/>
    </source>
</evidence>
<dbReference type="InterPro" id="IPR015424">
    <property type="entry name" value="PyrdxlP-dep_Trfase"/>
</dbReference>
<dbReference type="SUPFAM" id="SSF53383">
    <property type="entry name" value="PLP-dependent transferases"/>
    <property type="match status" value="1"/>
</dbReference>
<dbReference type="InterPro" id="IPR000192">
    <property type="entry name" value="Aminotrans_V_dom"/>
</dbReference>
<dbReference type="InterPro" id="IPR020578">
    <property type="entry name" value="Aminotrans_V_PyrdxlP_BS"/>
</dbReference>
<comment type="cofactor">
    <cofactor evidence="1 10">
        <name>pyridoxal 5'-phosphate</name>
        <dbReference type="ChEBI" id="CHEBI:597326"/>
    </cofactor>
</comment>
<reference evidence="12 13" key="1">
    <citation type="submission" date="2019-07" db="EMBL/GenBank/DDBJ databases">
        <title>Whole genome shotgun sequence of Actinotalea fermentans NBRC 105374.</title>
        <authorList>
            <person name="Hosoyama A."/>
            <person name="Uohara A."/>
            <person name="Ohji S."/>
            <person name="Ichikawa N."/>
        </authorList>
    </citation>
    <scope>NUCLEOTIDE SEQUENCE [LARGE SCALE GENOMIC DNA]</scope>
    <source>
        <strain evidence="12 13">NBRC 105374</strain>
    </source>
</reference>
<dbReference type="Gene3D" id="3.40.640.10">
    <property type="entry name" value="Type I PLP-dependent aspartate aminotransferase-like (Major domain)"/>
    <property type="match status" value="1"/>
</dbReference>
<feature type="domain" description="Aminotransferase class V" evidence="11">
    <location>
        <begin position="9"/>
        <end position="364"/>
    </location>
</feature>
<evidence type="ECO:0000256" key="2">
    <source>
        <dbReference type="ARBA" id="ARBA00006490"/>
    </source>
</evidence>
<keyword evidence="8" id="KW-0411">Iron-sulfur</keyword>
<dbReference type="FunFam" id="3.40.640.10:FF:000084">
    <property type="entry name" value="IscS-like cysteine desulfurase"/>
    <property type="match status" value="1"/>
</dbReference>
<evidence type="ECO:0000259" key="11">
    <source>
        <dbReference type="Pfam" id="PF00266"/>
    </source>
</evidence>
<dbReference type="Gene3D" id="1.10.260.50">
    <property type="match status" value="1"/>
</dbReference>
<keyword evidence="6" id="KW-0663">Pyridoxal phosphate</keyword>
<keyword evidence="7" id="KW-0408">Iron</keyword>
<dbReference type="GO" id="GO:0046872">
    <property type="term" value="F:metal ion binding"/>
    <property type="evidence" value="ECO:0007669"/>
    <property type="project" value="UniProtKB-KW"/>
</dbReference>
<dbReference type="PROSITE" id="PS00595">
    <property type="entry name" value="AA_TRANSFER_CLASS_5"/>
    <property type="match status" value="1"/>
</dbReference>
<evidence type="ECO:0000313" key="13">
    <source>
        <dbReference type="Proteomes" id="UP000321484"/>
    </source>
</evidence>
<comment type="caution">
    <text evidence="12">The sequence shown here is derived from an EMBL/GenBank/DDBJ whole genome shotgun (WGS) entry which is preliminary data.</text>
</comment>
<dbReference type="GO" id="GO:0031071">
    <property type="term" value="F:cysteine desulfurase activity"/>
    <property type="evidence" value="ECO:0007669"/>
    <property type="project" value="UniProtKB-EC"/>
</dbReference>
<dbReference type="PANTHER" id="PTHR11601">
    <property type="entry name" value="CYSTEINE DESULFURYLASE FAMILY MEMBER"/>
    <property type="match status" value="1"/>
</dbReference>
<accession>A0A511YT81</accession>
<dbReference type="InterPro" id="IPR015422">
    <property type="entry name" value="PyrdxlP-dep_Trfase_small"/>
</dbReference>
<evidence type="ECO:0000256" key="10">
    <source>
        <dbReference type="RuleBase" id="RU004504"/>
    </source>
</evidence>
<dbReference type="GO" id="GO:0051536">
    <property type="term" value="F:iron-sulfur cluster binding"/>
    <property type="evidence" value="ECO:0007669"/>
    <property type="project" value="UniProtKB-KW"/>
</dbReference>
<keyword evidence="13" id="KW-1185">Reference proteome</keyword>
<evidence type="ECO:0000313" key="12">
    <source>
        <dbReference type="EMBL" id="GEN78404.1"/>
    </source>
</evidence>